<reference evidence="2" key="1">
    <citation type="submission" date="2009-10" db="EMBL/GenBank/DDBJ databases">
        <authorList>
            <person name="Weinstock G."/>
            <person name="Sodergren E."/>
            <person name="Clifton S."/>
            <person name="Fulton L."/>
            <person name="Fulton B."/>
            <person name="Courtney L."/>
            <person name="Fronick C."/>
            <person name="Harrison M."/>
            <person name="Strong C."/>
            <person name="Farmer C."/>
            <person name="Delahaunty K."/>
            <person name="Markovic C."/>
            <person name="Hall O."/>
            <person name="Minx P."/>
            <person name="Tomlinson C."/>
            <person name="Mitreva M."/>
            <person name="Nelson J."/>
            <person name="Hou S."/>
            <person name="Wollam A."/>
            <person name="Pepin K.H."/>
            <person name="Johnson M."/>
            <person name="Bhonagiri V."/>
            <person name="Nash W.E."/>
            <person name="Warren W."/>
            <person name="Chinwalla A."/>
            <person name="Mardis E.R."/>
            <person name="Wilson R.K."/>
        </authorList>
    </citation>
    <scope>NUCLEOTIDE SEQUENCE [LARGE SCALE GENOMIC DNA]</scope>
    <source>
        <strain evidence="2">ATCC 700122</strain>
    </source>
</reference>
<evidence type="ECO:0000313" key="2">
    <source>
        <dbReference type="EMBL" id="EEZ61459.1"/>
    </source>
</evidence>
<name>D0WG46_SLAES</name>
<dbReference type="HOGENOM" id="CLU_3066254_0_0_11"/>
<organism evidence="2 3">
    <name type="scientific">Slackia exigua (strain ATCC 700122 / DSM 15923 / CIP 105133 / JCM 11022 / KCTC 5966 / S-7)</name>
    <dbReference type="NCBI Taxonomy" id="649764"/>
    <lineage>
        <taxon>Bacteria</taxon>
        <taxon>Bacillati</taxon>
        <taxon>Actinomycetota</taxon>
        <taxon>Coriobacteriia</taxon>
        <taxon>Eggerthellales</taxon>
        <taxon>Eggerthellaceae</taxon>
        <taxon>Slackia</taxon>
    </lineage>
</organism>
<dbReference type="AlphaFoldDB" id="D0WG46"/>
<evidence type="ECO:0000256" key="1">
    <source>
        <dbReference type="SAM" id="MobiDB-lite"/>
    </source>
</evidence>
<feature type="region of interest" description="Disordered" evidence="1">
    <location>
        <begin position="34"/>
        <end position="53"/>
    </location>
</feature>
<protein>
    <submittedName>
        <fullName evidence="2">Uncharacterized protein</fullName>
    </submittedName>
</protein>
<comment type="caution">
    <text evidence="2">The sequence shown here is derived from an EMBL/GenBank/DDBJ whole genome shotgun (WGS) entry which is preliminary data.</text>
</comment>
<dbReference type="Proteomes" id="UP000006001">
    <property type="component" value="Unassembled WGS sequence"/>
</dbReference>
<dbReference type="EMBL" id="ACUX02000006">
    <property type="protein sequence ID" value="EEZ61459.1"/>
    <property type="molecule type" value="Genomic_DNA"/>
</dbReference>
<proteinExistence type="predicted"/>
<dbReference type="STRING" id="649764.HMPREF0762_00797"/>
<accession>D0WG46</accession>
<keyword evidence="3" id="KW-1185">Reference proteome</keyword>
<evidence type="ECO:0000313" key="3">
    <source>
        <dbReference type="Proteomes" id="UP000006001"/>
    </source>
</evidence>
<gene>
    <name evidence="2" type="ORF">HMPREF0762_00797</name>
</gene>
<sequence length="53" mass="5742">MTSCARRNALAYREPLPVKKSSLNENSRAIPAQLPKSRSLGGSKTGFRITAPI</sequence>